<dbReference type="InterPro" id="IPR042351">
    <property type="entry name" value="C3orf18-like"/>
</dbReference>
<feature type="compositionally biased region" description="Low complexity" evidence="1">
    <location>
        <begin position="95"/>
        <end position="129"/>
    </location>
</feature>
<reference evidence="4 5" key="1">
    <citation type="submission" date="2018-04" db="EMBL/GenBank/DDBJ databases">
        <authorList>
            <person name="Zhang X."/>
            <person name="Yuan J."/>
            <person name="Li F."/>
            <person name="Xiang J."/>
        </authorList>
    </citation>
    <scope>NUCLEOTIDE SEQUENCE [LARGE SCALE GENOMIC DNA]</scope>
    <source>
        <tissue evidence="4">Muscle</tissue>
    </source>
</reference>
<feature type="region of interest" description="Disordered" evidence="1">
    <location>
        <begin position="58"/>
        <end position="129"/>
    </location>
</feature>
<feature type="compositionally biased region" description="Low complexity" evidence="1">
    <location>
        <begin position="66"/>
        <end position="79"/>
    </location>
</feature>
<accession>A0A3R7N4V8</accession>
<feature type="compositionally biased region" description="Basic and acidic residues" evidence="1">
    <location>
        <begin position="191"/>
        <end position="200"/>
    </location>
</feature>
<keyword evidence="3" id="KW-0732">Signal</keyword>
<keyword evidence="2" id="KW-0472">Membrane</keyword>
<sequence>MALIFSLVVILAVSSFTDSKNGTLDPSSSSKVQSPYVTEVTQDEPSTTFFTNITDTSAAGSTSQIPATSSPVVSATPTSDGTSTASIAPSSPNVTDSTTSATTNMSTARPTSSPSTTSPAPQTTSTPTKPRLSVALSLFILLAVILIIGAGVWWIRRRRQLERLRHQLMPMYNFDPTDDADDWENQLLEEERSLRPEAEKVQMYSGNSTFDTSQKAPAGATQKD</sequence>
<feature type="signal peptide" evidence="3">
    <location>
        <begin position="1"/>
        <end position="19"/>
    </location>
</feature>
<evidence type="ECO:0000313" key="4">
    <source>
        <dbReference type="EMBL" id="ROT77297.1"/>
    </source>
</evidence>
<dbReference type="EMBL" id="QCYY01001541">
    <property type="protein sequence ID" value="ROT77297.1"/>
    <property type="molecule type" value="Genomic_DNA"/>
</dbReference>
<dbReference type="OrthoDB" id="6381603at2759"/>
<feature type="chain" id="PRO_5018604085" evidence="3">
    <location>
        <begin position="20"/>
        <end position="224"/>
    </location>
</feature>
<reference evidence="4 5" key="2">
    <citation type="submission" date="2019-01" db="EMBL/GenBank/DDBJ databases">
        <title>The decoding of complex shrimp genome reveals the adaptation for benthos swimmer, frequently molting mechanism and breeding impact on genome.</title>
        <authorList>
            <person name="Sun Y."/>
            <person name="Gao Y."/>
            <person name="Yu Y."/>
        </authorList>
    </citation>
    <scope>NUCLEOTIDE SEQUENCE [LARGE SCALE GENOMIC DNA]</scope>
    <source>
        <tissue evidence="4">Muscle</tissue>
    </source>
</reference>
<evidence type="ECO:0000256" key="1">
    <source>
        <dbReference type="SAM" id="MobiDB-lite"/>
    </source>
</evidence>
<evidence type="ECO:0000256" key="2">
    <source>
        <dbReference type="SAM" id="Phobius"/>
    </source>
</evidence>
<evidence type="ECO:0000313" key="5">
    <source>
        <dbReference type="Proteomes" id="UP000283509"/>
    </source>
</evidence>
<protein>
    <submittedName>
        <fullName evidence="4">Uncharacterized protein C3orf18-like</fullName>
    </submittedName>
</protein>
<comment type="caution">
    <text evidence="4">The sequence shown here is derived from an EMBL/GenBank/DDBJ whole genome shotgun (WGS) entry which is preliminary data.</text>
</comment>
<feature type="region of interest" description="Disordered" evidence="1">
    <location>
        <begin position="19"/>
        <end position="43"/>
    </location>
</feature>
<organism evidence="4 5">
    <name type="scientific">Penaeus vannamei</name>
    <name type="common">Whiteleg shrimp</name>
    <name type="synonym">Litopenaeus vannamei</name>
    <dbReference type="NCBI Taxonomy" id="6689"/>
    <lineage>
        <taxon>Eukaryota</taxon>
        <taxon>Metazoa</taxon>
        <taxon>Ecdysozoa</taxon>
        <taxon>Arthropoda</taxon>
        <taxon>Crustacea</taxon>
        <taxon>Multicrustacea</taxon>
        <taxon>Malacostraca</taxon>
        <taxon>Eumalacostraca</taxon>
        <taxon>Eucarida</taxon>
        <taxon>Decapoda</taxon>
        <taxon>Dendrobranchiata</taxon>
        <taxon>Penaeoidea</taxon>
        <taxon>Penaeidae</taxon>
        <taxon>Penaeus</taxon>
    </lineage>
</organism>
<feature type="region of interest" description="Disordered" evidence="1">
    <location>
        <begin position="191"/>
        <end position="224"/>
    </location>
</feature>
<feature type="transmembrane region" description="Helical" evidence="2">
    <location>
        <begin position="132"/>
        <end position="155"/>
    </location>
</feature>
<feature type="compositionally biased region" description="Polar residues" evidence="1">
    <location>
        <begin position="204"/>
        <end position="215"/>
    </location>
</feature>
<proteinExistence type="predicted"/>
<name>A0A3R7N4V8_PENVA</name>
<dbReference type="PANTHER" id="PTHR15868">
    <property type="entry name" value="SIMILAR TO RIKEN CDNA 6430571L13 GENE, SIMILAR TO G20 PROTEIN"/>
    <property type="match status" value="1"/>
</dbReference>
<keyword evidence="2" id="KW-0812">Transmembrane</keyword>
<keyword evidence="5" id="KW-1185">Reference proteome</keyword>
<dbReference type="AlphaFoldDB" id="A0A3R7N4V8"/>
<dbReference type="STRING" id="6689.A0A3R7N4V8"/>
<dbReference type="PANTHER" id="PTHR15868:SF0">
    <property type="entry name" value="SIMILAR TO RIKEN CDNA 6430571L13 GENE_ SIMILAR TO G20 PROTEIN"/>
    <property type="match status" value="1"/>
</dbReference>
<gene>
    <name evidence="4" type="ORF">C7M84_004064</name>
</gene>
<evidence type="ECO:0000256" key="3">
    <source>
        <dbReference type="SAM" id="SignalP"/>
    </source>
</evidence>
<dbReference type="Proteomes" id="UP000283509">
    <property type="component" value="Unassembled WGS sequence"/>
</dbReference>
<feature type="compositionally biased region" description="Polar residues" evidence="1">
    <location>
        <begin position="80"/>
        <end position="94"/>
    </location>
</feature>
<keyword evidence="2" id="KW-1133">Transmembrane helix</keyword>